<dbReference type="EMBL" id="ML993580">
    <property type="protein sequence ID" value="KAF2172714.1"/>
    <property type="molecule type" value="Genomic_DNA"/>
</dbReference>
<dbReference type="GO" id="GO:0005782">
    <property type="term" value="C:peroxisomal matrix"/>
    <property type="evidence" value="ECO:0007669"/>
    <property type="project" value="UniProtKB-SubCell"/>
</dbReference>
<name>A0A6A6CZY5_ZASCE</name>
<dbReference type="InterPro" id="IPR049450">
    <property type="entry name" value="ACOT8-like_C"/>
</dbReference>
<dbReference type="SUPFAM" id="SSF54637">
    <property type="entry name" value="Thioesterase/thiol ester dehydrase-isomerase"/>
    <property type="match status" value="2"/>
</dbReference>
<evidence type="ECO:0000313" key="6">
    <source>
        <dbReference type="Proteomes" id="UP000799537"/>
    </source>
</evidence>
<dbReference type="Pfam" id="PF20789">
    <property type="entry name" value="4HBT_3C"/>
    <property type="match status" value="1"/>
</dbReference>
<dbReference type="GO" id="GO:0009062">
    <property type="term" value="P:fatty acid catabolic process"/>
    <property type="evidence" value="ECO:0007669"/>
    <property type="project" value="TreeGrafter"/>
</dbReference>
<dbReference type="Proteomes" id="UP000799537">
    <property type="component" value="Unassembled WGS sequence"/>
</dbReference>
<evidence type="ECO:0000259" key="3">
    <source>
        <dbReference type="Pfam" id="PF13622"/>
    </source>
</evidence>
<dbReference type="CDD" id="cd03444">
    <property type="entry name" value="Thioesterase_II_repeat1"/>
    <property type="match status" value="1"/>
</dbReference>
<keyword evidence="6" id="KW-1185">Reference proteome</keyword>
<dbReference type="Pfam" id="PF13622">
    <property type="entry name" value="4HBT_3"/>
    <property type="match status" value="1"/>
</dbReference>
<evidence type="ECO:0000256" key="2">
    <source>
        <dbReference type="ARBA" id="ARBA00022801"/>
    </source>
</evidence>
<evidence type="ECO:0008006" key="7">
    <source>
        <dbReference type="Google" id="ProtNLM"/>
    </source>
</evidence>
<evidence type="ECO:0000313" key="5">
    <source>
        <dbReference type="EMBL" id="KAF2172714.1"/>
    </source>
</evidence>
<proteinExistence type="inferred from homology"/>
<keyword evidence="2" id="KW-0378">Hydrolase</keyword>
<dbReference type="InterPro" id="IPR049449">
    <property type="entry name" value="TesB_ACOT8-like_N"/>
</dbReference>
<dbReference type="PANTHER" id="PTHR11066">
    <property type="entry name" value="ACYL-COA THIOESTERASE"/>
    <property type="match status" value="1"/>
</dbReference>
<evidence type="ECO:0000256" key="1">
    <source>
        <dbReference type="ARBA" id="ARBA00006538"/>
    </source>
</evidence>
<reference evidence="5" key="1">
    <citation type="journal article" date="2020" name="Stud. Mycol.">
        <title>101 Dothideomycetes genomes: a test case for predicting lifestyles and emergence of pathogens.</title>
        <authorList>
            <person name="Haridas S."/>
            <person name="Albert R."/>
            <person name="Binder M."/>
            <person name="Bloem J."/>
            <person name="Labutti K."/>
            <person name="Salamov A."/>
            <person name="Andreopoulos B."/>
            <person name="Baker S."/>
            <person name="Barry K."/>
            <person name="Bills G."/>
            <person name="Bluhm B."/>
            <person name="Cannon C."/>
            <person name="Castanera R."/>
            <person name="Culley D."/>
            <person name="Daum C."/>
            <person name="Ezra D."/>
            <person name="Gonzalez J."/>
            <person name="Henrissat B."/>
            <person name="Kuo A."/>
            <person name="Liang C."/>
            <person name="Lipzen A."/>
            <person name="Lutzoni F."/>
            <person name="Magnuson J."/>
            <person name="Mondo S."/>
            <person name="Nolan M."/>
            <person name="Ohm R."/>
            <person name="Pangilinan J."/>
            <person name="Park H.-J."/>
            <person name="Ramirez L."/>
            <person name="Alfaro M."/>
            <person name="Sun H."/>
            <person name="Tritt A."/>
            <person name="Yoshinaga Y."/>
            <person name="Zwiers L.-H."/>
            <person name="Turgeon B."/>
            <person name="Goodwin S."/>
            <person name="Spatafora J."/>
            <person name="Crous P."/>
            <person name="Grigoriev I."/>
        </authorList>
    </citation>
    <scope>NUCLEOTIDE SEQUENCE</scope>
    <source>
        <strain evidence="5">ATCC 36951</strain>
    </source>
</reference>
<organism evidence="5 6">
    <name type="scientific">Zasmidium cellare ATCC 36951</name>
    <dbReference type="NCBI Taxonomy" id="1080233"/>
    <lineage>
        <taxon>Eukaryota</taxon>
        <taxon>Fungi</taxon>
        <taxon>Dikarya</taxon>
        <taxon>Ascomycota</taxon>
        <taxon>Pezizomycotina</taxon>
        <taxon>Dothideomycetes</taxon>
        <taxon>Dothideomycetidae</taxon>
        <taxon>Mycosphaerellales</taxon>
        <taxon>Mycosphaerellaceae</taxon>
        <taxon>Zasmidium</taxon>
    </lineage>
</organism>
<feature type="domain" description="Acyl-CoA thioesterase-like N-terminal HotDog" evidence="3">
    <location>
        <begin position="61"/>
        <end position="141"/>
    </location>
</feature>
<dbReference type="PANTHER" id="PTHR11066:SF35">
    <property type="entry name" value="ACYL-COA THIOESTERASE II"/>
    <property type="match status" value="1"/>
</dbReference>
<dbReference type="GeneID" id="54556990"/>
<dbReference type="AlphaFoldDB" id="A0A6A6CZY5"/>
<dbReference type="InterPro" id="IPR029069">
    <property type="entry name" value="HotDog_dom_sf"/>
</dbReference>
<dbReference type="RefSeq" id="XP_033673603.1">
    <property type="nucleotide sequence ID" value="XM_033803718.1"/>
</dbReference>
<dbReference type="InterPro" id="IPR003703">
    <property type="entry name" value="Acyl_CoA_thio"/>
</dbReference>
<dbReference type="Gene3D" id="2.40.160.210">
    <property type="entry name" value="Acyl-CoA thioesterase, double hotdog domain"/>
    <property type="match status" value="1"/>
</dbReference>
<gene>
    <name evidence="5" type="ORF">M409DRAFT_16676</name>
</gene>
<dbReference type="GO" id="GO:0006637">
    <property type="term" value="P:acyl-CoA metabolic process"/>
    <property type="evidence" value="ECO:0007669"/>
    <property type="project" value="InterPro"/>
</dbReference>
<accession>A0A6A6CZY5</accession>
<feature type="domain" description="Acyl-CoA thioesterase-like C-terminal" evidence="4">
    <location>
        <begin position="238"/>
        <end position="341"/>
    </location>
</feature>
<sequence>MRTPTCGPLDLAAWLTSDSMANTTSTASEDISELIAVDEQSQDVFVSRSFPQRTGNTLRIGYGGCTTAVMIQAVCKTVQPQYQLFSFLGSFLGPTSIDHKIHCRVARTRDTRSLASRVVYAFQILENGSERVCAQASADFHVPEPALYTYSIPLPTIDGDGPEDEHHAPSARTLLSRGIEDGHITSSSANSYFTNFHLMDQYFDWRHCLTSTSTQTLLSLAPHLPTTHDSKPLTARPQIEYIRLKCRLPTPSANWAALAFYMDGGLSFLPLHLDHKSLEDAGACSTLDFALRVVETRGMDFGAWHLRERRTMAAAGGRTLSEGWVWDGEGRVVATMSQTGILRPRGEGKGRGKL</sequence>
<evidence type="ECO:0000259" key="4">
    <source>
        <dbReference type="Pfam" id="PF20789"/>
    </source>
</evidence>
<dbReference type="GO" id="GO:0047617">
    <property type="term" value="F:fatty acyl-CoA hydrolase activity"/>
    <property type="evidence" value="ECO:0007669"/>
    <property type="project" value="InterPro"/>
</dbReference>
<protein>
    <recommendedName>
        <fullName evidence="7">Acyl-CoA thioesterase II</fullName>
    </recommendedName>
</protein>
<dbReference type="InterPro" id="IPR042171">
    <property type="entry name" value="Acyl-CoA_hotdog"/>
</dbReference>
<dbReference type="OrthoDB" id="68328at2759"/>
<comment type="similarity">
    <text evidence="1">Belongs to the C/M/P thioester hydrolase family.</text>
</comment>